<accession>A0ABV6J5H2</accession>
<dbReference type="PROSITE" id="PS00107">
    <property type="entry name" value="PROTEIN_KINASE_ATP"/>
    <property type="match status" value="1"/>
</dbReference>
<dbReference type="RefSeq" id="WP_204818200.1">
    <property type="nucleotide sequence ID" value="NZ_JANHOF010000004.1"/>
</dbReference>
<feature type="binding site" evidence="5">
    <location>
        <position position="51"/>
    </location>
    <ligand>
        <name>ATP</name>
        <dbReference type="ChEBI" id="CHEBI:30616"/>
    </ligand>
</feature>
<proteinExistence type="predicted"/>
<evidence type="ECO:0000256" key="6">
    <source>
        <dbReference type="SAM" id="MobiDB-lite"/>
    </source>
</evidence>
<dbReference type="GO" id="GO:0004674">
    <property type="term" value="F:protein serine/threonine kinase activity"/>
    <property type="evidence" value="ECO:0007669"/>
    <property type="project" value="UniProtKB-EC"/>
</dbReference>
<evidence type="ECO:0000256" key="2">
    <source>
        <dbReference type="ARBA" id="ARBA00022741"/>
    </source>
</evidence>
<dbReference type="PROSITE" id="PS50011">
    <property type="entry name" value="PROTEIN_KINASE_DOM"/>
    <property type="match status" value="1"/>
</dbReference>
<dbReference type="Pfam" id="PF00069">
    <property type="entry name" value="Pkinase"/>
    <property type="match status" value="1"/>
</dbReference>
<dbReference type="Proteomes" id="UP001589818">
    <property type="component" value="Unassembled WGS sequence"/>
</dbReference>
<dbReference type="PROSITE" id="PS00108">
    <property type="entry name" value="PROTEIN_KINASE_ST"/>
    <property type="match status" value="1"/>
</dbReference>
<dbReference type="CDD" id="cd14014">
    <property type="entry name" value="STKc_PknB_like"/>
    <property type="match status" value="1"/>
</dbReference>
<keyword evidence="3 8" id="KW-0418">Kinase</keyword>
<evidence type="ECO:0000256" key="3">
    <source>
        <dbReference type="ARBA" id="ARBA00022777"/>
    </source>
</evidence>
<evidence type="ECO:0000313" key="9">
    <source>
        <dbReference type="Proteomes" id="UP001589818"/>
    </source>
</evidence>
<dbReference type="Gene3D" id="1.10.510.10">
    <property type="entry name" value="Transferase(Phosphotransferase) domain 1"/>
    <property type="match status" value="1"/>
</dbReference>
<feature type="domain" description="Protein kinase" evidence="7">
    <location>
        <begin position="21"/>
        <end position="269"/>
    </location>
</feature>
<keyword evidence="4 5" id="KW-0067">ATP-binding</keyword>
<sequence>MMSVEEAARYAIGDSVGGGRYRIVGLIGRGGMGEVYAAEDSRLQGKLRALKVNRPPSEDGLFQAEEAGMLMRLNHPNLPLIVDYFPPDAQGAEILVMDFIDGVNLQTHLKENKGYMGVTEVIRTGLQLCRALIYLHNQYPPIIHRDLKPTNVMIDRNGQVRLIDFGIARRYKAGGGQDTVQLGTPGFAAPEQEGARQSDVRTDIYGLGALLYYLLSGGRPPTAFSDSTAQLPAAIPKSLQSMIGRMLERNPLYRYPSMQETSDALEACLDYHYAHQVQEQRGEPYSSAAARGDGHKNHPSNLPKHDSKQAAETRNKLLHIVIASIAPGSGGTFVAITLAKLLGKRGVQCAAFEHPSLMPEWHSLLDCGRASQKRVSAYDDAAPDPRYARYREDNVLWHMLQNEPANASVDDKLKYRLMFESYPHLTKVTDVSAQWMDPQMESLVLSADVLLFVADPNAYKWTAARLAAAERIRFERAALSLSTYWLVNKDMKFPERSEWLSLLPTQPIAAIPQLPIEEWMHLLWQGRWLTSDRGLLSVMEKAFRPLMRKLFE</sequence>
<reference evidence="8 9" key="1">
    <citation type="submission" date="2024-09" db="EMBL/GenBank/DDBJ databases">
        <authorList>
            <person name="Sun Q."/>
            <person name="Mori K."/>
        </authorList>
    </citation>
    <scope>NUCLEOTIDE SEQUENCE [LARGE SCALE GENOMIC DNA]</scope>
    <source>
        <strain evidence="8 9">CCM 4839</strain>
    </source>
</reference>
<organism evidence="8 9">
    <name type="scientific">Paenibacillus mendelii</name>
    <dbReference type="NCBI Taxonomy" id="206163"/>
    <lineage>
        <taxon>Bacteria</taxon>
        <taxon>Bacillati</taxon>
        <taxon>Bacillota</taxon>
        <taxon>Bacilli</taxon>
        <taxon>Bacillales</taxon>
        <taxon>Paenibacillaceae</taxon>
        <taxon>Paenibacillus</taxon>
    </lineage>
</organism>
<dbReference type="InterPro" id="IPR000719">
    <property type="entry name" value="Prot_kinase_dom"/>
</dbReference>
<evidence type="ECO:0000256" key="5">
    <source>
        <dbReference type="PROSITE-ProRule" id="PRU10141"/>
    </source>
</evidence>
<comment type="caution">
    <text evidence="8">The sequence shown here is derived from an EMBL/GenBank/DDBJ whole genome shotgun (WGS) entry which is preliminary data.</text>
</comment>
<feature type="region of interest" description="Disordered" evidence="6">
    <location>
        <begin position="280"/>
        <end position="310"/>
    </location>
</feature>
<dbReference type="InterPro" id="IPR017441">
    <property type="entry name" value="Protein_kinase_ATP_BS"/>
</dbReference>
<keyword evidence="9" id="KW-1185">Reference proteome</keyword>
<gene>
    <name evidence="8" type="ORF">ACFFJ8_07080</name>
</gene>
<dbReference type="Gene3D" id="3.30.200.20">
    <property type="entry name" value="Phosphorylase Kinase, domain 1"/>
    <property type="match status" value="1"/>
</dbReference>
<dbReference type="SUPFAM" id="SSF56112">
    <property type="entry name" value="Protein kinase-like (PK-like)"/>
    <property type="match status" value="1"/>
</dbReference>
<evidence type="ECO:0000256" key="4">
    <source>
        <dbReference type="ARBA" id="ARBA00022840"/>
    </source>
</evidence>
<dbReference type="SMART" id="SM00220">
    <property type="entry name" value="S_TKc"/>
    <property type="match status" value="1"/>
</dbReference>
<evidence type="ECO:0000313" key="8">
    <source>
        <dbReference type="EMBL" id="MFC0391137.1"/>
    </source>
</evidence>
<dbReference type="EC" id="2.7.11.1" evidence="8"/>
<dbReference type="InterPro" id="IPR011009">
    <property type="entry name" value="Kinase-like_dom_sf"/>
</dbReference>
<dbReference type="EMBL" id="JBHLVF010000010">
    <property type="protein sequence ID" value="MFC0391137.1"/>
    <property type="molecule type" value="Genomic_DNA"/>
</dbReference>
<dbReference type="InterPro" id="IPR008271">
    <property type="entry name" value="Ser/Thr_kinase_AS"/>
</dbReference>
<protein>
    <submittedName>
        <fullName evidence="8">Serine/threonine-protein kinase</fullName>
        <ecNumber evidence="8">2.7.11.1</ecNumber>
    </submittedName>
</protein>
<dbReference type="PANTHER" id="PTHR43289:SF34">
    <property type="entry name" value="SERINE_THREONINE-PROTEIN KINASE YBDM-RELATED"/>
    <property type="match status" value="1"/>
</dbReference>
<name>A0ABV6J5H2_9BACL</name>
<evidence type="ECO:0000256" key="1">
    <source>
        <dbReference type="ARBA" id="ARBA00022679"/>
    </source>
</evidence>
<dbReference type="PANTHER" id="PTHR43289">
    <property type="entry name" value="MITOGEN-ACTIVATED PROTEIN KINASE KINASE KINASE 20-RELATED"/>
    <property type="match status" value="1"/>
</dbReference>
<keyword evidence="2 5" id="KW-0547">Nucleotide-binding</keyword>
<evidence type="ECO:0000259" key="7">
    <source>
        <dbReference type="PROSITE" id="PS50011"/>
    </source>
</evidence>
<keyword evidence="1 8" id="KW-0808">Transferase</keyword>